<reference evidence="6 7" key="1">
    <citation type="submission" date="2024-04" db="EMBL/GenBank/DDBJ databases">
        <authorList>
            <consortium name="Genoscope - CEA"/>
            <person name="William W."/>
        </authorList>
    </citation>
    <scope>NUCLEOTIDE SEQUENCE [LARGE SCALE GENOMIC DNA]</scope>
</reference>
<dbReference type="InterPro" id="IPR029058">
    <property type="entry name" value="AB_hydrolase_fold"/>
</dbReference>
<evidence type="ECO:0000256" key="4">
    <source>
        <dbReference type="RuleBase" id="RU361235"/>
    </source>
</evidence>
<evidence type="ECO:0000256" key="2">
    <source>
        <dbReference type="ARBA" id="ARBA00010515"/>
    </source>
</evidence>
<dbReference type="EMBL" id="CAXITT010000588">
    <property type="protein sequence ID" value="CAL1544002.1"/>
    <property type="molecule type" value="Genomic_DNA"/>
</dbReference>
<accession>A0AAV2IB03</accession>
<dbReference type="PANTHER" id="PTHR11559">
    <property type="entry name" value="CARBOXYLESTERASE"/>
    <property type="match status" value="1"/>
</dbReference>
<evidence type="ECO:0000313" key="7">
    <source>
        <dbReference type="Proteomes" id="UP001497497"/>
    </source>
</evidence>
<feature type="domain" description="Carboxylesterase type B" evidence="5">
    <location>
        <begin position="1"/>
        <end position="389"/>
    </location>
</feature>
<dbReference type="InterPro" id="IPR019826">
    <property type="entry name" value="Carboxylesterase_B_AS"/>
</dbReference>
<organism evidence="6 7">
    <name type="scientific">Lymnaea stagnalis</name>
    <name type="common">Great pond snail</name>
    <name type="synonym">Helix stagnalis</name>
    <dbReference type="NCBI Taxonomy" id="6523"/>
    <lineage>
        <taxon>Eukaryota</taxon>
        <taxon>Metazoa</taxon>
        <taxon>Spiralia</taxon>
        <taxon>Lophotrochozoa</taxon>
        <taxon>Mollusca</taxon>
        <taxon>Gastropoda</taxon>
        <taxon>Heterobranchia</taxon>
        <taxon>Euthyneura</taxon>
        <taxon>Panpulmonata</taxon>
        <taxon>Hygrophila</taxon>
        <taxon>Lymnaeoidea</taxon>
        <taxon>Lymnaeidae</taxon>
        <taxon>Lymnaea</taxon>
    </lineage>
</organism>
<evidence type="ECO:0000256" key="1">
    <source>
        <dbReference type="ARBA" id="ARBA00005964"/>
    </source>
</evidence>
<keyword evidence="3 4" id="KW-0378">Hydrolase</keyword>
<dbReference type="GO" id="GO:0016787">
    <property type="term" value="F:hydrolase activity"/>
    <property type="evidence" value="ECO:0007669"/>
    <property type="project" value="UniProtKB-KW"/>
</dbReference>
<evidence type="ECO:0000259" key="5">
    <source>
        <dbReference type="Pfam" id="PF00135"/>
    </source>
</evidence>
<dbReference type="InterPro" id="IPR050309">
    <property type="entry name" value="Type-B_Carboxylest/Lipase"/>
</dbReference>
<sequence length="389" mass="43496">EDCLFLNVFLKEINVTPQARKKVLVYIHGGAFFLGSSISFNPGSIVTDHDIIVVVIQYRIGALGFLTTKNQAAPGNYALWDQTLALKWVKNNIGAFGGDASDVTIVGESAGSVSVSLLTLSAETKGLFTRAYSASGVAMSIITDYRNSDSIIMSLAKSLNCWNRTEALKLDANTSVEVIRCLRARPASDFTRIQFADISRPIYIPWADGVFIPRSPRDLLKDTNYLESIGFYDRRYLYSVTNNEKSEAEKIWQRTLSTSTKTSVYDIRGADQATDNVIGSALQWYSARLFPPYDVYELQADVTFFIPTFDFLNAIAKSGRTSSWLLYFNHYPKHIVSDTKGSPHGLDLAYWFDADEATLDRRSIEKFDDEDVNLKKVFSSIVANFVKFG</sequence>
<dbReference type="PROSITE" id="PS01173">
    <property type="entry name" value="LIPASE_GDXG_HIS"/>
    <property type="match status" value="1"/>
</dbReference>
<dbReference type="PROSITE" id="PS00122">
    <property type="entry name" value="CARBOXYLESTERASE_B_1"/>
    <property type="match status" value="1"/>
</dbReference>
<dbReference type="InterPro" id="IPR002168">
    <property type="entry name" value="Lipase_GDXG_HIS_AS"/>
</dbReference>
<proteinExistence type="inferred from homology"/>
<feature type="non-terminal residue" evidence="6">
    <location>
        <position position="1"/>
    </location>
</feature>
<comment type="similarity">
    <text evidence="2">Belongs to the 'GDXG' lipolytic enzyme family.</text>
</comment>
<dbReference type="AlphaFoldDB" id="A0AAV2IB03"/>
<comment type="similarity">
    <text evidence="1 4">Belongs to the type-B carboxylesterase/lipase family.</text>
</comment>
<dbReference type="Proteomes" id="UP001497497">
    <property type="component" value="Unassembled WGS sequence"/>
</dbReference>
<dbReference type="SUPFAM" id="SSF53474">
    <property type="entry name" value="alpha/beta-Hydrolases"/>
    <property type="match status" value="1"/>
</dbReference>
<evidence type="ECO:0000313" key="6">
    <source>
        <dbReference type="EMBL" id="CAL1544002.1"/>
    </source>
</evidence>
<comment type="caution">
    <text evidence="6">The sequence shown here is derived from an EMBL/GenBank/DDBJ whole genome shotgun (WGS) entry which is preliminary data.</text>
</comment>
<dbReference type="EC" id="3.1.1.-" evidence="4"/>
<dbReference type="Gene3D" id="3.40.50.1820">
    <property type="entry name" value="alpha/beta hydrolase"/>
    <property type="match status" value="1"/>
</dbReference>
<dbReference type="InterPro" id="IPR002018">
    <property type="entry name" value="CarbesteraseB"/>
</dbReference>
<gene>
    <name evidence="6" type="ORF">GSLYS_00017515001</name>
</gene>
<protein>
    <recommendedName>
        <fullName evidence="4">Carboxylic ester hydrolase</fullName>
        <ecNumber evidence="4">3.1.1.-</ecNumber>
    </recommendedName>
</protein>
<name>A0AAV2IB03_LYMST</name>
<evidence type="ECO:0000256" key="3">
    <source>
        <dbReference type="ARBA" id="ARBA00022801"/>
    </source>
</evidence>
<dbReference type="Pfam" id="PF00135">
    <property type="entry name" value="COesterase"/>
    <property type="match status" value="1"/>
</dbReference>
<keyword evidence="7" id="KW-1185">Reference proteome</keyword>